<keyword evidence="3" id="KW-0418">Kinase</keyword>
<comment type="caution">
    <text evidence="3">The sequence shown here is derived from an EMBL/GenBank/DDBJ whole genome shotgun (WGS) entry which is preliminary data.</text>
</comment>
<evidence type="ECO:0000256" key="1">
    <source>
        <dbReference type="ARBA" id="ARBA00022741"/>
    </source>
</evidence>
<keyword evidence="3" id="KW-0808">Transferase</keyword>
<dbReference type="PROSITE" id="PS50011">
    <property type="entry name" value="PROTEIN_KINASE_DOM"/>
    <property type="match status" value="1"/>
</dbReference>
<dbReference type="GO" id="GO:0004674">
    <property type="term" value="F:protein serine/threonine kinase activity"/>
    <property type="evidence" value="ECO:0007669"/>
    <property type="project" value="TreeGrafter"/>
</dbReference>
<dbReference type="PANTHER" id="PTHR22967">
    <property type="entry name" value="SERINE/THREONINE PROTEIN KINASE"/>
    <property type="match status" value="1"/>
</dbReference>
<dbReference type="InterPro" id="IPR000719">
    <property type="entry name" value="Prot_kinase_dom"/>
</dbReference>
<keyword evidence="1" id="KW-0547">Nucleotide-binding</keyword>
<name>A0A835Z6A1_9STRA</name>
<evidence type="ECO:0000313" key="3">
    <source>
        <dbReference type="EMBL" id="KAG5187516.1"/>
    </source>
</evidence>
<evidence type="ECO:0000259" key="2">
    <source>
        <dbReference type="PROSITE" id="PS50011"/>
    </source>
</evidence>
<dbReference type="PANTHER" id="PTHR22967:SF92">
    <property type="entry name" value="LD17053P"/>
    <property type="match status" value="1"/>
</dbReference>
<protein>
    <submittedName>
        <fullName evidence="3">Kinase-like domain-containing protein</fullName>
    </submittedName>
</protein>
<dbReference type="GO" id="GO:0005524">
    <property type="term" value="F:ATP binding"/>
    <property type="evidence" value="ECO:0007669"/>
    <property type="project" value="InterPro"/>
</dbReference>
<dbReference type="GO" id="GO:0005737">
    <property type="term" value="C:cytoplasm"/>
    <property type="evidence" value="ECO:0007669"/>
    <property type="project" value="TreeGrafter"/>
</dbReference>
<dbReference type="Proteomes" id="UP000664859">
    <property type="component" value="Unassembled WGS sequence"/>
</dbReference>
<dbReference type="SMART" id="SM00220">
    <property type="entry name" value="S_TKc"/>
    <property type="match status" value="1"/>
</dbReference>
<dbReference type="Gene3D" id="1.10.510.10">
    <property type="entry name" value="Transferase(Phosphotransferase) domain 1"/>
    <property type="match status" value="1"/>
</dbReference>
<dbReference type="AlphaFoldDB" id="A0A835Z6A1"/>
<feature type="domain" description="Protein kinase" evidence="2">
    <location>
        <begin position="1"/>
        <end position="303"/>
    </location>
</feature>
<reference evidence="3" key="1">
    <citation type="submission" date="2021-02" db="EMBL/GenBank/DDBJ databases">
        <title>First Annotated Genome of the Yellow-green Alga Tribonema minus.</title>
        <authorList>
            <person name="Mahan K.M."/>
        </authorList>
    </citation>
    <scope>NUCLEOTIDE SEQUENCE</scope>
    <source>
        <strain evidence="3">UTEX B ZZ1240</strain>
    </source>
</reference>
<accession>A0A835Z6A1</accession>
<keyword evidence="4" id="KW-1185">Reference proteome</keyword>
<evidence type="ECO:0000313" key="4">
    <source>
        <dbReference type="Proteomes" id="UP000664859"/>
    </source>
</evidence>
<dbReference type="OrthoDB" id="248923at2759"/>
<proteinExistence type="predicted"/>
<gene>
    <name evidence="3" type="ORF">JKP88DRAFT_307240</name>
</gene>
<dbReference type="Gene3D" id="3.30.200.20">
    <property type="entry name" value="Phosphorylase Kinase, domain 1"/>
    <property type="match status" value="1"/>
</dbReference>
<sequence>MAEGGFSKVYLVRDAATRQPFALKQMLCQEKDAIREAYKEVEVLRAIDHRCVVALLEHASAASRTHPGAREFLLLFPFYARGTAWDAIVAATAAAGGGGGGGGASADGGGGSGGGGGGGGAWPFPEAAALRVFGDACAGCAALHRAGWAHRDMKPLNVLIDERGGGVVMDVGSAAPCRREVTSRQDALLLEDEANVHCSAPYRPPELMHINPGMVLDERVDVWALGCTLYALAFGRSPFESPRDGVLKLGIINGRFDFPRGNRNAAGCAYSAPFCGLISWMLNPDHTQRPHLPQVLERAARVLDAAER</sequence>
<dbReference type="EMBL" id="JAFCMP010000089">
    <property type="protein sequence ID" value="KAG5187516.1"/>
    <property type="molecule type" value="Genomic_DNA"/>
</dbReference>
<dbReference type="Pfam" id="PF00069">
    <property type="entry name" value="Pkinase"/>
    <property type="match status" value="1"/>
</dbReference>
<organism evidence="3 4">
    <name type="scientific">Tribonema minus</name>
    <dbReference type="NCBI Taxonomy" id="303371"/>
    <lineage>
        <taxon>Eukaryota</taxon>
        <taxon>Sar</taxon>
        <taxon>Stramenopiles</taxon>
        <taxon>Ochrophyta</taxon>
        <taxon>PX clade</taxon>
        <taxon>Xanthophyceae</taxon>
        <taxon>Tribonematales</taxon>
        <taxon>Tribonemataceae</taxon>
        <taxon>Tribonema</taxon>
    </lineage>
</organism>
<dbReference type="SUPFAM" id="SSF56112">
    <property type="entry name" value="Protein kinase-like (PK-like)"/>
    <property type="match status" value="1"/>
</dbReference>
<dbReference type="InterPro" id="IPR011009">
    <property type="entry name" value="Kinase-like_dom_sf"/>
</dbReference>